<dbReference type="Proteomes" id="UP000253226">
    <property type="component" value="Unassembled WGS sequence"/>
</dbReference>
<protein>
    <recommendedName>
        <fullName evidence="3">Lipoprotein</fullName>
    </recommendedName>
</protein>
<evidence type="ECO:0000313" key="2">
    <source>
        <dbReference type="Proteomes" id="UP000253226"/>
    </source>
</evidence>
<sequence length="538" mass="57442">MISRGKLSGKLGKMKSTVMNGFAVTALFLVSACGTVQTGSAPAAETSTPAQRIEARAVINHQCIQGTKSADSGESVPILGMLGAALIPKAIDSGVNALAAAVRKAGEETNEPIFNTVTTSYAYALADGSNDIVVSPDFGCLIVAMGNVVPGAASHDRAPWNGEAYKEKAAILEKLTGITGALAFYYEARIVPSTDNNSFHLLSKRLEYYGARDVWRSQRDLAMTVTFQRPGGTNGADQVFGVTNLIFKDVANGVSLDETAMAGHGSAWIPLPSIPAGLTSLVSSIQALETSKLAVDSQLQNLARNGADQYDQNVQDGKTLRTVTALADTKLVAAEDTLDRLQDDANASKKPAAVNRAKERLERENRRVSASYNLAEPAIQSFDDARKNLAEQGAKLAGNIRALRNNTNRGAITAKVELAETKDANKFLIAIADILDDAKPEISTALKTTIDPTTRENAKKAEEQAAETAAQNLYTQQLNVQKADQLVEKLDLELSLLSQTENPTNYLLKKHELDNAKLAANELRRRAGLAQTHIVGTP</sequence>
<proteinExistence type="predicted"/>
<dbReference type="PROSITE" id="PS51257">
    <property type="entry name" value="PROKAR_LIPOPROTEIN"/>
    <property type="match status" value="1"/>
</dbReference>
<evidence type="ECO:0008006" key="3">
    <source>
        <dbReference type="Google" id="ProtNLM"/>
    </source>
</evidence>
<organism evidence="1 2">
    <name type="scientific">Thalassospira profundimaris</name>
    <dbReference type="NCBI Taxonomy" id="502049"/>
    <lineage>
        <taxon>Bacteria</taxon>
        <taxon>Pseudomonadati</taxon>
        <taxon>Pseudomonadota</taxon>
        <taxon>Alphaproteobacteria</taxon>
        <taxon>Rhodospirillales</taxon>
        <taxon>Thalassospiraceae</taxon>
        <taxon>Thalassospira</taxon>
    </lineage>
</organism>
<dbReference type="EMBL" id="JPWF01000002">
    <property type="protein sequence ID" value="RCK38824.1"/>
    <property type="molecule type" value="Genomic_DNA"/>
</dbReference>
<dbReference type="AlphaFoldDB" id="A0A367WBJ0"/>
<comment type="caution">
    <text evidence="1">The sequence shown here is derived from an EMBL/GenBank/DDBJ whole genome shotgun (WGS) entry which is preliminary data.</text>
</comment>
<reference evidence="1 2" key="1">
    <citation type="submission" date="2014-07" db="EMBL/GenBank/DDBJ databases">
        <title>Draft genome sequence of Thalassospira profundimaris 35.</title>
        <authorList>
            <person name="Lai Q."/>
            <person name="Shao Z."/>
        </authorList>
    </citation>
    <scope>NUCLEOTIDE SEQUENCE [LARGE SCALE GENOMIC DNA]</scope>
    <source>
        <strain evidence="1 2">35</strain>
    </source>
</reference>
<gene>
    <name evidence="1" type="ORF">TH19_03190</name>
</gene>
<name>A0A367WBJ0_9PROT</name>
<accession>A0A367WBJ0</accession>
<evidence type="ECO:0000313" key="1">
    <source>
        <dbReference type="EMBL" id="RCK38824.1"/>
    </source>
</evidence>